<evidence type="ECO:0000256" key="5">
    <source>
        <dbReference type="ARBA" id="ARBA00022737"/>
    </source>
</evidence>
<dbReference type="GO" id="GO:0005778">
    <property type="term" value="C:peroxisomal membrane"/>
    <property type="evidence" value="ECO:0007669"/>
    <property type="project" value="UniProtKB-SubCell"/>
</dbReference>
<keyword evidence="5" id="KW-0677">Repeat</keyword>
<evidence type="ECO:0000256" key="7">
    <source>
        <dbReference type="ARBA" id="ARBA00023136"/>
    </source>
</evidence>
<keyword evidence="7 9" id="KW-0472">Membrane</keyword>
<feature type="repeat" description="Solcar" evidence="9">
    <location>
        <begin position="311"/>
        <end position="422"/>
    </location>
</feature>
<sequence length="434" mass="48106">MCRCGNTHPTSNSGSTQATPQKTDFYPMKPRITANTAAHPSASSAVPLPPIVHAIGGSIGSALAILTFYPLERIRVEIQSQQQQKKPQKSTNRDATTKKENADNPTQETYNQADESSKETILQCLIRLHKEKSLYRGAKNMAITLMISNFIFFYALQVARKSLASFHNSNNSSSAHQRQRRLRMSKSLASLLASTLAGVINVLLTNPMWVASLRIMESKSIRKKSNSNNCEANINHQQSNLWNVMHRIAKEEGLLQLWNGTFTSLLLVSNPIIQHFLYGQMRIRLLSLHRHRSKARSASIRNVVSLPSSSLTAVEAFVLGAISKMVATVATYPLQLAQVLLRLQSKNDADDFDKDESSNEPHEDNGQSSKNTKAYKGMIDCLHQQFTQGGIRGLFQGMNAKLLSTVLTAAFTFLSYEQTLGLVGKVHQALLNDV</sequence>
<keyword evidence="6 12" id="KW-1133">Transmembrane helix</keyword>
<feature type="transmembrane region" description="Helical" evidence="12">
    <location>
        <begin position="188"/>
        <end position="213"/>
    </location>
</feature>
<dbReference type="InterPro" id="IPR018108">
    <property type="entry name" value="MCP_transmembrane"/>
</dbReference>
<evidence type="ECO:0000313" key="14">
    <source>
        <dbReference type="Proteomes" id="UP001224775"/>
    </source>
</evidence>
<gene>
    <name evidence="13" type="ORF">QTG54_016965</name>
</gene>
<feature type="compositionally biased region" description="Polar residues" evidence="11">
    <location>
        <begin position="7"/>
        <end position="22"/>
    </location>
</feature>
<evidence type="ECO:0000256" key="11">
    <source>
        <dbReference type="SAM" id="MobiDB-lite"/>
    </source>
</evidence>
<dbReference type="GO" id="GO:0015228">
    <property type="term" value="F:coenzyme A transmembrane transporter activity"/>
    <property type="evidence" value="ECO:0007669"/>
    <property type="project" value="TreeGrafter"/>
</dbReference>
<dbReference type="Proteomes" id="UP001224775">
    <property type="component" value="Unassembled WGS sequence"/>
</dbReference>
<keyword evidence="14" id="KW-1185">Reference proteome</keyword>
<evidence type="ECO:0000256" key="10">
    <source>
        <dbReference type="RuleBase" id="RU000488"/>
    </source>
</evidence>
<dbReference type="GO" id="GO:0080122">
    <property type="term" value="F:AMP transmembrane transporter activity"/>
    <property type="evidence" value="ECO:0007669"/>
    <property type="project" value="TreeGrafter"/>
</dbReference>
<evidence type="ECO:0000256" key="1">
    <source>
        <dbReference type="ARBA" id="ARBA00004585"/>
    </source>
</evidence>
<protein>
    <submittedName>
        <fullName evidence="13">Mitochondrial carrier protein</fullName>
    </submittedName>
</protein>
<dbReference type="InterPro" id="IPR052217">
    <property type="entry name" value="Mito/Peroxisomal_Carrier"/>
</dbReference>
<dbReference type="GO" id="GO:0015230">
    <property type="term" value="F:FAD transmembrane transporter activity"/>
    <property type="evidence" value="ECO:0007669"/>
    <property type="project" value="TreeGrafter"/>
</dbReference>
<keyword evidence="8" id="KW-0576">Peroxisome</keyword>
<evidence type="ECO:0000256" key="9">
    <source>
        <dbReference type="PROSITE-ProRule" id="PRU00282"/>
    </source>
</evidence>
<keyword evidence="3 10" id="KW-0813">Transport</keyword>
<dbReference type="GO" id="GO:0044610">
    <property type="term" value="F:FMN transmembrane transporter activity"/>
    <property type="evidence" value="ECO:0007669"/>
    <property type="project" value="TreeGrafter"/>
</dbReference>
<dbReference type="GO" id="GO:0005347">
    <property type="term" value="F:ATP transmembrane transporter activity"/>
    <property type="evidence" value="ECO:0007669"/>
    <property type="project" value="TreeGrafter"/>
</dbReference>
<feature type="region of interest" description="Disordered" evidence="11">
    <location>
        <begin position="1"/>
        <end position="26"/>
    </location>
</feature>
<name>A0AAD8XRU9_9STRA</name>
<evidence type="ECO:0000256" key="2">
    <source>
        <dbReference type="ARBA" id="ARBA00006375"/>
    </source>
</evidence>
<accession>A0AAD8XRU9</accession>
<evidence type="ECO:0000313" key="13">
    <source>
        <dbReference type="EMBL" id="KAK1732335.1"/>
    </source>
</evidence>
<dbReference type="Gene3D" id="1.50.40.10">
    <property type="entry name" value="Mitochondrial carrier domain"/>
    <property type="match status" value="1"/>
</dbReference>
<evidence type="ECO:0000256" key="8">
    <source>
        <dbReference type="ARBA" id="ARBA00023140"/>
    </source>
</evidence>
<feature type="repeat" description="Solcar" evidence="9">
    <location>
        <begin position="185"/>
        <end position="284"/>
    </location>
</feature>
<dbReference type="InterPro" id="IPR023395">
    <property type="entry name" value="MCP_dom_sf"/>
</dbReference>
<comment type="caution">
    <text evidence="13">The sequence shown here is derived from an EMBL/GenBank/DDBJ whole genome shotgun (WGS) entry which is preliminary data.</text>
</comment>
<feature type="compositionally biased region" description="Basic and acidic residues" evidence="11">
    <location>
        <begin position="91"/>
        <end position="102"/>
    </location>
</feature>
<proteinExistence type="inferred from homology"/>
<feature type="compositionally biased region" description="Polar residues" evidence="11">
    <location>
        <begin position="103"/>
        <end position="114"/>
    </location>
</feature>
<dbReference type="GO" id="GO:0051724">
    <property type="term" value="F:NAD transmembrane transporter activity"/>
    <property type="evidence" value="ECO:0007669"/>
    <property type="project" value="TreeGrafter"/>
</dbReference>
<dbReference type="Pfam" id="PF00153">
    <property type="entry name" value="Mito_carr"/>
    <property type="match status" value="3"/>
</dbReference>
<dbReference type="SUPFAM" id="SSF103506">
    <property type="entry name" value="Mitochondrial carrier"/>
    <property type="match status" value="1"/>
</dbReference>
<feature type="compositionally biased region" description="Basic and acidic residues" evidence="11">
    <location>
        <begin position="350"/>
        <end position="365"/>
    </location>
</feature>
<evidence type="ECO:0000256" key="6">
    <source>
        <dbReference type="ARBA" id="ARBA00022989"/>
    </source>
</evidence>
<organism evidence="13 14">
    <name type="scientific">Skeletonema marinoi</name>
    <dbReference type="NCBI Taxonomy" id="267567"/>
    <lineage>
        <taxon>Eukaryota</taxon>
        <taxon>Sar</taxon>
        <taxon>Stramenopiles</taxon>
        <taxon>Ochrophyta</taxon>
        <taxon>Bacillariophyta</taxon>
        <taxon>Coscinodiscophyceae</taxon>
        <taxon>Thalassiosirophycidae</taxon>
        <taxon>Thalassiosirales</taxon>
        <taxon>Skeletonemataceae</taxon>
        <taxon>Skeletonema</taxon>
        <taxon>Skeletonema marinoi-dohrnii complex</taxon>
    </lineage>
</organism>
<comment type="subcellular location">
    <subcellularLocation>
        <location evidence="1">Peroxisome membrane</location>
        <topology evidence="1">Multi-pass membrane protein</topology>
    </subcellularLocation>
</comment>
<keyword evidence="4 9" id="KW-0812">Transmembrane</keyword>
<dbReference type="PROSITE" id="PS50920">
    <property type="entry name" value="SOLCAR"/>
    <property type="match status" value="2"/>
</dbReference>
<evidence type="ECO:0000256" key="4">
    <source>
        <dbReference type="ARBA" id="ARBA00022692"/>
    </source>
</evidence>
<feature type="region of interest" description="Disordered" evidence="11">
    <location>
        <begin position="79"/>
        <end position="115"/>
    </location>
</feature>
<dbReference type="AlphaFoldDB" id="A0AAD8XRU9"/>
<evidence type="ECO:0000256" key="12">
    <source>
        <dbReference type="SAM" id="Phobius"/>
    </source>
</evidence>
<dbReference type="PANTHER" id="PTHR45939:SF5">
    <property type="entry name" value="PEROXISOMAL MEMBRANE PROTEIN PMP34"/>
    <property type="match status" value="1"/>
</dbReference>
<comment type="similarity">
    <text evidence="2 10">Belongs to the mitochondrial carrier (TC 2.A.29) family.</text>
</comment>
<evidence type="ECO:0000256" key="3">
    <source>
        <dbReference type="ARBA" id="ARBA00022448"/>
    </source>
</evidence>
<dbReference type="GO" id="GO:0015217">
    <property type="term" value="F:ADP transmembrane transporter activity"/>
    <property type="evidence" value="ECO:0007669"/>
    <property type="project" value="TreeGrafter"/>
</dbReference>
<reference evidence="13" key="1">
    <citation type="submission" date="2023-06" db="EMBL/GenBank/DDBJ databases">
        <title>Survivors Of The Sea: Transcriptome response of Skeletonema marinoi to long-term dormancy.</title>
        <authorList>
            <person name="Pinder M.I.M."/>
            <person name="Kourtchenko O."/>
            <person name="Robertson E.K."/>
            <person name="Larsson T."/>
            <person name="Maumus F."/>
            <person name="Osuna-Cruz C.M."/>
            <person name="Vancaester E."/>
            <person name="Stenow R."/>
            <person name="Vandepoele K."/>
            <person name="Ploug H."/>
            <person name="Bruchert V."/>
            <person name="Godhe A."/>
            <person name="Topel M."/>
        </authorList>
    </citation>
    <scope>NUCLEOTIDE SEQUENCE</scope>
    <source>
        <strain evidence="13">R05AC</strain>
    </source>
</reference>
<dbReference type="EMBL" id="JATAAI010000072">
    <property type="protein sequence ID" value="KAK1732335.1"/>
    <property type="molecule type" value="Genomic_DNA"/>
</dbReference>
<dbReference type="PANTHER" id="PTHR45939">
    <property type="entry name" value="PEROXISOMAL MEMBRANE PROTEIN PMP34-RELATED"/>
    <property type="match status" value="1"/>
</dbReference>
<feature type="region of interest" description="Disordered" evidence="11">
    <location>
        <begin position="350"/>
        <end position="370"/>
    </location>
</feature>